<evidence type="ECO:0000313" key="1">
    <source>
        <dbReference type="EMBL" id="PIO55269.1"/>
    </source>
</evidence>
<proteinExistence type="predicted"/>
<gene>
    <name evidence="1" type="ORF">TELCIR_23345</name>
</gene>
<evidence type="ECO:0000313" key="2">
    <source>
        <dbReference type="Proteomes" id="UP000230423"/>
    </source>
</evidence>
<accession>A0A2G9TBD1</accession>
<protein>
    <submittedName>
        <fullName evidence="1">Uncharacterized protein</fullName>
    </submittedName>
</protein>
<dbReference type="EMBL" id="KZ387426">
    <property type="protein sequence ID" value="PIO55269.1"/>
    <property type="molecule type" value="Genomic_DNA"/>
</dbReference>
<dbReference type="AlphaFoldDB" id="A0A2G9TBD1"/>
<organism evidence="1 2">
    <name type="scientific">Teladorsagia circumcincta</name>
    <name type="common">Brown stomach worm</name>
    <name type="synonym">Ostertagia circumcincta</name>
    <dbReference type="NCBI Taxonomy" id="45464"/>
    <lineage>
        <taxon>Eukaryota</taxon>
        <taxon>Metazoa</taxon>
        <taxon>Ecdysozoa</taxon>
        <taxon>Nematoda</taxon>
        <taxon>Chromadorea</taxon>
        <taxon>Rhabditida</taxon>
        <taxon>Rhabditina</taxon>
        <taxon>Rhabditomorpha</taxon>
        <taxon>Strongyloidea</taxon>
        <taxon>Trichostrongylidae</taxon>
        <taxon>Teladorsagia</taxon>
    </lineage>
</organism>
<name>A0A2G9TBD1_TELCI</name>
<sequence>MKFESSAFSKTSMNGVTILVMLLRFSGTEHGQWDVEL</sequence>
<reference evidence="1 2" key="1">
    <citation type="submission" date="2015-09" db="EMBL/GenBank/DDBJ databases">
        <title>Draft genome of the parasitic nematode Teladorsagia circumcincta isolate WARC Sus (inbred).</title>
        <authorList>
            <person name="Mitreva M."/>
        </authorList>
    </citation>
    <scope>NUCLEOTIDE SEQUENCE [LARGE SCALE GENOMIC DNA]</scope>
    <source>
        <strain evidence="1 2">S</strain>
    </source>
</reference>
<dbReference type="Proteomes" id="UP000230423">
    <property type="component" value="Unassembled WGS sequence"/>
</dbReference>
<keyword evidence="2" id="KW-1185">Reference proteome</keyword>